<dbReference type="AlphaFoldDB" id="A0AAE0YD81"/>
<keyword evidence="2" id="KW-1185">Reference proteome</keyword>
<name>A0AAE0YD81_9GAST</name>
<reference evidence="1" key="1">
    <citation type="journal article" date="2023" name="G3 (Bethesda)">
        <title>A reference genome for the long-term kleptoplast-retaining sea slug Elysia crispata morphotype clarki.</title>
        <authorList>
            <person name="Eastman K.E."/>
            <person name="Pendleton A.L."/>
            <person name="Shaikh M.A."/>
            <person name="Suttiyut T."/>
            <person name="Ogas R."/>
            <person name="Tomko P."/>
            <person name="Gavelis G."/>
            <person name="Widhalm J.R."/>
            <person name="Wisecaver J.H."/>
        </authorList>
    </citation>
    <scope>NUCLEOTIDE SEQUENCE</scope>
    <source>
        <strain evidence="1">ECLA1</strain>
    </source>
</reference>
<gene>
    <name evidence="1" type="ORF">RRG08_011023</name>
</gene>
<evidence type="ECO:0000313" key="1">
    <source>
        <dbReference type="EMBL" id="KAK3741640.1"/>
    </source>
</evidence>
<dbReference type="EMBL" id="JAWDGP010006410">
    <property type="protein sequence ID" value="KAK3741640.1"/>
    <property type="molecule type" value="Genomic_DNA"/>
</dbReference>
<proteinExistence type="predicted"/>
<evidence type="ECO:0000313" key="2">
    <source>
        <dbReference type="Proteomes" id="UP001283361"/>
    </source>
</evidence>
<accession>A0AAE0YD81</accession>
<comment type="caution">
    <text evidence="1">The sequence shown here is derived from an EMBL/GenBank/DDBJ whole genome shotgun (WGS) entry which is preliminary data.</text>
</comment>
<protein>
    <submittedName>
        <fullName evidence="1">Uncharacterized protein</fullName>
    </submittedName>
</protein>
<dbReference type="Proteomes" id="UP001283361">
    <property type="component" value="Unassembled WGS sequence"/>
</dbReference>
<organism evidence="1 2">
    <name type="scientific">Elysia crispata</name>
    <name type="common">lettuce slug</name>
    <dbReference type="NCBI Taxonomy" id="231223"/>
    <lineage>
        <taxon>Eukaryota</taxon>
        <taxon>Metazoa</taxon>
        <taxon>Spiralia</taxon>
        <taxon>Lophotrochozoa</taxon>
        <taxon>Mollusca</taxon>
        <taxon>Gastropoda</taxon>
        <taxon>Heterobranchia</taxon>
        <taxon>Euthyneura</taxon>
        <taxon>Panpulmonata</taxon>
        <taxon>Sacoglossa</taxon>
        <taxon>Placobranchoidea</taxon>
        <taxon>Plakobranchidae</taxon>
        <taxon>Elysia</taxon>
    </lineage>
</organism>
<sequence length="96" mass="10916">MSRDKVRPVLVLTSIAYANSRVMFKSDLQVAKVKHTAARPWKRKKENQNNYNSAGTNGIFLLQSEKHNLEKFPFSTTSHYTTLRSSLSPPPLITQP</sequence>